<keyword evidence="4" id="KW-1185">Reference proteome</keyword>
<evidence type="ECO:0000259" key="1">
    <source>
        <dbReference type="Pfam" id="PF01408"/>
    </source>
</evidence>
<reference evidence="3 4" key="1">
    <citation type="submission" date="2023-09" db="EMBL/GenBank/DDBJ databases">
        <authorList>
            <person name="Rey-Velasco X."/>
        </authorList>
    </citation>
    <scope>NUCLEOTIDE SEQUENCE [LARGE SCALE GENOMIC DNA]</scope>
    <source>
        <strain evidence="3 4">F225</strain>
    </source>
</reference>
<dbReference type="InterPro" id="IPR052515">
    <property type="entry name" value="Gfo/Idh/MocA_Oxidoreductase"/>
</dbReference>
<name>A0ABU3DXF9_9FLAO</name>
<dbReference type="RefSeq" id="WP_311501021.1">
    <property type="nucleotide sequence ID" value="NZ_JAVRHN010000014.1"/>
</dbReference>
<accession>A0ABU3DXF9</accession>
<dbReference type="PANTHER" id="PTHR43249">
    <property type="entry name" value="UDP-N-ACETYL-2-AMINO-2-DEOXY-D-GLUCURONATE OXIDASE"/>
    <property type="match status" value="1"/>
</dbReference>
<evidence type="ECO:0000313" key="3">
    <source>
        <dbReference type="EMBL" id="MDT0687747.1"/>
    </source>
</evidence>
<dbReference type="PANTHER" id="PTHR43249:SF1">
    <property type="entry name" value="D-GLUCOSIDE 3-DEHYDROGENASE"/>
    <property type="match status" value="1"/>
</dbReference>
<dbReference type="InterPro" id="IPR055170">
    <property type="entry name" value="GFO_IDH_MocA-like_dom"/>
</dbReference>
<dbReference type="InterPro" id="IPR036291">
    <property type="entry name" value="NAD(P)-bd_dom_sf"/>
</dbReference>
<comment type="caution">
    <text evidence="3">The sequence shown here is derived from an EMBL/GenBank/DDBJ whole genome shotgun (WGS) entry which is preliminary data.</text>
</comment>
<dbReference type="SUPFAM" id="SSF55347">
    <property type="entry name" value="Glyceraldehyde-3-phosphate dehydrogenase-like, C-terminal domain"/>
    <property type="match status" value="1"/>
</dbReference>
<dbReference type="SUPFAM" id="SSF51735">
    <property type="entry name" value="NAD(P)-binding Rossmann-fold domains"/>
    <property type="match status" value="1"/>
</dbReference>
<evidence type="ECO:0000313" key="4">
    <source>
        <dbReference type="Proteomes" id="UP001253848"/>
    </source>
</evidence>
<dbReference type="Proteomes" id="UP001253848">
    <property type="component" value="Unassembled WGS sequence"/>
</dbReference>
<sequence length="323" mass="36302">MKKLVWGILGCGDVAEVKSGPAFQKIYNSELLAVMRRNAVKAEDFAKRHNVPTWYNNAEELLKDSRINAIYIATPPSTHVELTLKAIQAGKNIYLEKPMAINAQESARIIEALNKSKSKLTVAHYRRKLPAFLKVKELLENMSIGEIRFADIQILQSPKSKLIADSDENWRIDPAISGGGYFHDLAPHQIDLMYQFFGEPEYVQGISGNQNNLYPADDIVNGIIRFKSGVQFRGIWCFNASEKDQKDECTIFGSHGSISFSFFGDKVVLNSEEHSETFDFEPLPHVQQPMIKATVDYFLGNAENPCSAEDGLAVMNIMDRFCS</sequence>
<dbReference type="EMBL" id="JAVRHN010000014">
    <property type="protein sequence ID" value="MDT0687747.1"/>
    <property type="molecule type" value="Genomic_DNA"/>
</dbReference>
<organism evidence="3 4">
    <name type="scientific">Autumnicola psychrophila</name>
    <dbReference type="NCBI Taxonomy" id="3075592"/>
    <lineage>
        <taxon>Bacteria</taxon>
        <taxon>Pseudomonadati</taxon>
        <taxon>Bacteroidota</taxon>
        <taxon>Flavobacteriia</taxon>
        <taxon>Flavobacteriales</taxon>
        <taxon>Flavobacteriaceae</taxon>
        <taxon>Autumnicola</taxon>
    </lineage>
</organism>
<dbReference type="InterPro" id="IPR000683">
    <property type="entry name" value="Gfo/Idh/MocA-like_OxRdtase_N"/>
</dbReference>
<protein>
    <submittedName>
        <fullName evidence="3">Gfo/Idh/MocA family oxidoreductase</fullName>
    </submittedName>
</protein>
<dbReference type="Gene3D" id="3.30.360.10">
    <property type="entry name" value="Dihydrodipicolinate Reductase, domain 2"/>
    <property type="match status" value="1"/>
</dbReference>
<dbReference type="Gene3D" id="3.40.50.720">
    <property type="entry name" value="NAD(P)-binding Rossmann-like Domain"/>
    <property type="match status" value="1"/>
</dbReference>
<feature type="domain" description="Gfo/Idh/MocA-like oxidoreductase N-terminal" evidence="1">
    <location>
        <begin position="6"/>
        <end position="124"/>
    </location>
</feature>
<proteinExistence type="predicted"/>
<dbReference type="Pfam" id="PF22725">
    <property type="entry name" value="GFO_IDH_MocA_C3"/>
    <property type="match status" value="1"/>
</dbReference>
<evidence type="ECO:0000259" key="2">
    <source>
        <dbReference type="Pfam" id="PF22725"/>
    </source>
</evidence>
<feature type="domain" description="GFO/IDH/MocA-like oxidoreductase" evidence="2">
    <location>
        <begin position="132"/>
        <end position="258"/>
    </location>
</feature>
<gene>
    <name evidence="3" type="ORF">RM541_15375</name>
</gene>
<dbReference type="Pfam" id="PF01408">
    <property type="entry name" value="GFO_IDH_MocA"/>
    <property type="match status" value="1"/>
</dbReference>